<sequence>MAVPFRRSHSSGTRAFPLFSPLLTPSGIPAIGAIPWGSHFCQFYSTAGELVELLVPFFKAGLERNEQCLWVTTDVLSVEEAKTALRKDVPQLEVYLQEGRLEIIGHQDWALRHRHLRAQEKVHAWLGYKEQALARGRDGLRLAGGACWLEDRGGADFAAYEAKVNEVFPRHEVIALCSVCLSRCRSEGVLDVVRNHQLTLAKNQGQWEVLESATLKQAKEELFQINAQLDLRVRERTAALEASLQVRNRAEQEALAAVRARDEFLSMASHELKTPLTSLKLQLELVKGAMAGADSALFQRLAPKMRTMERQIQRLQALNGSLLDVATLDGGRMRMDFQWVNLASLIEEAVERLDPDFERAGCEVLLHVEGETQGQWDPMRLDQVVVNLLSNAAKYGAGKPIHILLQRSGNRVSLAVKDQGIGISSEAQARLFRKFERAVPARHYGGLGLGLYISRMLVEAMGGTLQVDSLPGQGATFTVSLPCGLERHASVSPEELQAR</sequence>
<dbReference type="InterPro" id="IPR005467">
    <property type="entry name" value="His_kinase_dom"/>
</dbReference>
<evidence type="ECO:0000313" key="10">
    <source>
        <dbReference type="Proteomes" id="UP000032702"/>
    </source>
</evidence>
<dbReference type="GO" id="GO:0000155">
    <property type="term" value="F:phosphorelay sensor kinase activity"/>
    <property type="evidence" value="ECO:0007669"/>
    <property type="project" value="InterPro"/>
</dbReference>
<evidence type="ECO:0000313" key="7">
    <source>
        <dbReference type="EMBL" id="ADO73307.1"/>
    </source>
</evidence>
<evidence type="ECO:0000313" key="9">
    <source>
        <dbReference type="Proteomes" id="UP000001351"/>
    </source>
</evidence>
<dbReference type="Pfam" id="PF02518">
    <property type="entry name" value="HATPase_c"/>
    <property type="match status" value="1"/>
</dbReference>
<dbReference type="HOGENOM" id="CLU_577247_0_0_7"/>
<dbReference type="SMART" id="SM00387">
    <property type="entry name" value="HATPase_c"/>
    <property type="match status" value="1"/>
</dbReference>
<dbReference type="SUPFAM" id="SSF47384">
    <property type="entry name" value="Homodimeric domain of signal transducing histidine kinase"/>
    <property type="match status" value="1"/>
</dbReference>
<dbReference type="KEGG" id="sur:STAUR_5537"/>
<dbReference type="InterPro" id="IPR025847">
    <property type="entry name" value="MEDS_domain"/>
</dbReference>
<dbReference type="InterPro" id="IPR003661">
    <property type="entry name" value="HisK_dim/P_dom"/>
</dbReference>
<dbReference type="SUPFAM" id="SSF55874">
    <property type="entry name" value="ATPase domain of HSP90 chaperone/DNA topoisomerase II/histidine kinase"/>
    <property type="match status" value="1"/>
</dbReference>
<dbReference type="SMART" id="SM00388">
    <property type="entry name" value="HisKA"/>
    <property type="match status" value="1"/>
</dbReference>
<evidence type="ECO:0000259" key="6">
    <source>
        <dbReference type="PROSITE" id="PS50109"/>
    </source>
</evidence>
<dbReference type="EC" id="2.7.13.3" evidence="2"/>
<keyword evidence="9" id="KW-1185">Reference proteome</keyword>
<dbReference type="EMBL" id="CP002271">
    <property type="protein sequence ID" value="ADO73307.1"/>
    <property type="molecule type" value="Genomic_DNA"/>
</dbReference>
<keyword evidence="3" id="KW-0597">Phosphoprotein</keyword>
<evidence type="ECO:0000256" key="5">
    <source>
        <dbReference type="ARBA" id="ARBA00022777"/>
    </source>
</evidence>
<organism evidence="8 10">
    <name type="scientific">Stigmatella aurantiaca (strain DW4/3-1)</name>
    <dbReference type="NCBI Taxonomy" id="378806"/>
    <lineage>
        <taxon>Bacteria</taxon>
        <taxon>Pseudomonadati</taxon>
        <taxon>Myxococcota</taxon>
        <taxon>Myxococcia</taxon>
        <taxon>Myxococcales</taxon>
        <taxon>Cystobacterineae</taxon>
        <taxon>Archangiaceae</taxon>
        <taxon>Stigmatella</taxon>
    </lineage>
</organism>
<dbReference type="Gene3D" id="3.30.565.10">
    <property type="entry name" value="Histidine kinase-like ATPase, C-terminal domain"/>
    <property type="match status" value="1"/>
</dbReference>
<reference evidence="7 9" key="2">
    <citation type="journal article" date="2011" name="Mol. Biol. Evol.">
        <title>Comparative genomic analysis of fruiting body formation in Myxococcales.</title>
        <authorList>
            <person name="Huntley S."/>
            <person name="Hamann N."/>
            <person name="Wegener-Feldbrugge S."/>
            <person name="Treuner-Lange A."/>
            <person name="Kube M."/>
            <person name="Reinhardt R."/>
            <person name="Klages S."/>
            <person name="Muller R."/>
            <person name="Ronning C.M."/>
            <person name="Nierman W.C."/>
            <person name="Sogaard-Andersen L."/>
        </authorList>
    </citation>
    <scope>NUCLEOTIDE SEQUENCE [LARGE SCALE GENOMIC DNA]</scope>
    <source>
        <strain evidence="7 9">DW4/3-1</strain>
    </source>
</reference>
<name>Q08P76_STIAD</name>
<reference evidence="8 10" key="1">
    <citation type="submission" date="2006-04" db="EMBL/GenBank/DDBJ databases">
        <authorList>
            <person name="Nierman W.C."/>
        </authorList>
    </citation>
    <scope>NUCLEOTIDE SEQUENCE [LARGE SCALE GENOMIC DNA]</scope>
    <source>
        <strain evidence="8 10">DW4/3-1</strain>
    </source>
</reference>
<gene>
    <name evidence="7" type="ordered locus">STAUR_5537</name>
    <name evidence="8" type="ORF">STIAU_5479</name>
</gene>
<dbReference type="InterPro" id="IPR004358">
    <property type="entry name" value="Sig_transdc_His_kin-like_C"/>
</dbReference>
<dbReference type="Proteomes" id="UP000001351">
    <property type="component" value="Chromosome"/>
</dbReference>
<evidence type="ECO:0000256" key="1">
    <source>
        <dbReference type="ARBA" id="ARBA00000085"/>
    </source>
</evidence>
<protein>
    <recommendedName>
        <fullName evidence="2">histidine kinase</fullName>
        <ecNumber evidence="2">2.7.13.3</ecNumber>
    </recommendedName>
</protein>
<keyword evidence="5 8" id="KW-0418">Kinase</keyword>
<dbReference type="InterPro" id="IPR036890">
    <property type="entry name" value="HATPase_C_sf"/>
</dbReference>
<comment type="catalytic activity">
    <reaction evidence="1">
        <text>ATP + protein L-histidine = ADP + protein N-phospho-L-histidine.</text>
        <dbReference type="EC" id="2.7.13.3"/>
    </reaction>
</comment>
<dbReference type="STRING" id="378806.STAUR_5537"/>
<evidence type="ECO:0000313" key="8">
    <source>
        <dbReference type="EMBL" id="EAU62288.1"/>
    </source>
</evidence>
<accession>Q08P76</accession>
<dbReference type="Gene3D" id="1.10.287.130">
    <property type="match status" value="1"/>
</dbReference>
<dbReference type="PANTHER" id="PTHR43047:SF72">
    <property type="entry name" value="OSMOSENSING HISTIDINE PROTEIN KINASE SLN1"/>
    <property type="match status" value="1"/>
</dbReference>
<dbReference type="CDD" id="cd00082">
    <property type="entry name" value="HisKA"/>
    <property type="match status" value="1"/>
</dbReference>
<dbReference type="Proteomes" id="UP000032702">
    <property type="component" value="Unassembled WGS sequence"/>
</dbReference>
<dbReference type="InterPro" id="IPR036097">
    <property type="entry name" value="HisK_dim/P_sf"/>
</dbReference>
<evidence type="ECO:0000256" key="2">
    <source>
        <dbReference type="ARBA" id="ARBA00012438"/>
    </source>
</evidence>
<proteinExistence type="predicted"/>
<dbReference type="AlphaFoldDB" id="Q08P76"/>
<dbReference type="Pfam" id="PF14417">
    <property type="entry name" value="MEDS"/>
    <property type="match status" value="1"/>
</dbReference>
<dbReference type="FunFam" id="3.30.565.10:FF:000006">
    <property type="entry name" value="Sensor histidine kinase WalK"/>
    <property type="match status" value="1"/>
</dbReference>
<dbReference type="EMBL" id="AAMD01000252">
    <property type="protein sequence ID" value="EAU62288.1"/>
    <property type="molecule type" value="Genomic_DNA"/>
</dbReference>
<dbReference type="InterPro" id="IPR003594">
    <property type="entry name" value="HATPase_dom"/>
</dbReference>
<dbReference type="PRINTS" id="PR00344">
    <property type="entry name" value="BCTRLSENSOR"/>
</dbReference>
<dbReference type="GO" id="GO:0009927">
    <property type="term" value="F:histidine phosphotransfer kinase activity"/>
    <property type="evidence" value="ECO:0007669"/>
    <property type="project" value="TreeGrafter"/>
</dbReference>
<dbReference type="Pfam" id="PF00512">
    <property type="entry name" value="HisKA"/>
    <property type="match status" value="1"/>
</dbReference>
<dbReference type="GO" id="GO:0005886">
    <property type="term" value="C:plasma membrane"/>
    <property type="evidence" value="ECO:0007669"/>
    <property type="project" value="TreeGrafter"/>
</dbReference>
<feature type="domain" description="Histidine kinase" evidence="6">
    <location>
        <begin position="267"/>
        <end position="485"/>
    </location>
</feature>
<keyword evidence="4" id="KW-0808">Transferase</keyword>
<dbReference type="PROSITE" id="PS50109">
    <property type="entry name" value="HIS_KIN"/>
    <property type="match status" value="1"/>
</dbReference>
<evidence type="ECO:0000256" key="4">
    <source>
        <dbReference type="ARBA" id="ARBA00022679"/>
    </source>
</evidence>
<dbReference type="eggNOG" id="COG2205">
    <property type="taxonomic scope" value="Bacteria"/>
</dbReference>
<dbReference type="PANTHER" id="PTHR43047">
    <property type="entry name" value="TWO-COMPONENT HISTIDINE PROTEIN KINASE"/>
    <property type="match status" value="1"/>
</dbReference>
<evidence type="ECO:0000256" key="3">
    <source>
        <dbReference type="ARBA" id="ARBA00022553"/>
    </source>
</evidence>
<dbReference type="OrthoDB" id="9782655at2"/>